<protein>
    <submittedName>
        <fullName evidence="1">Uncharacterized protein</fullName>
    </submittedName>
</protein>
<dbReference type="Proteomes" id="UP000006967">
    <property type="component" value="Unassembled WGS sequence"/>
</dbReference>
<organism evidence="1 2">
    <name type="scientific">Bacillus cereus VD154</name>
    <dbReference type="NCBI Taxonomy" id="1053238"/>
    <lineage>
        <taxon>Bacteria</taxon>
        <taxon>Bacillati</taxon>
        <taxon>Bacillota</taxon>
        <taxon>Bacilli</taxon>
        <taxon>Bacillales</taxon>
        <taxon>Bacillaceae</taxon>
        <taxon>Bacillus</taxon>
        <taxon>Bacillus cereus group</taxon>
    </lineage>
</organism>
<dbReference type="Pfam" id="PF22871">
    <property type="entry name" value="AimR"/>
    <property type="match status" value="1"/>
</dbReference>
<reference evidence="1 2" key="1">
    <citation type="submission" date="2012-04" db="EMBL/GenBank/DDBJ databases">
        <title>The Genome Sequence of Bacillus cereus VD154.</title>
        <authorList>
            <consortium name="The Broad Institute Genome Sequencing Platform"/>
            <consortium name="The Broad Institute Genome Sequencing Center for Infectious Disease"/>
            <person name="Feldgarden M."/>
            <person name="Van der Auwera G.A."/>
            <person name="Mahillon J."/>
            <person name="Duprez V."/>
            <person name="Timmery S."/>
            <person name="Mattelet C."/>
            <person name="Dierick K."/>
            <person name="Sun M."/>
            <person name="Yu Z."/>
            <person name="Zhu L."/>
            <person name="Hu X."/>
            <person name="Shank E.B."/>
            <person name="Swiecicka I."/>
            <person name="Hansen B.M."/>
            <person name="Andrup L."/>
            <person name="Young S.K."/>
            <person name="Zeng Q."/>
            <person name="Gargeya S."/>
            <person name="Fitzgerald M."/>
            <person name="Haas B."/>
            <person name="Abouelleil A."/>
            <person name="Alvarado L."/>
            <person name="Arachchi H.M."/>
            <person name="Berlin A."/>
            <person name="Chapman S.B."/>
            <person name="Goldberg J."/>
            <person name="Griggs A."/>
            <person name="Gujja S."/>
            <person name="Hansen M."/>
            <person name="Howarth C."/>
            <person name="Imamovic A."/>
            <person name="Larimer J."/>
            <person name="McCowen C."/>
            <person name="Montmayeur A."/>
            <person name="Murphy C."/>
            <person name="Neiman D."/>
            <person name="Pearson M."/>
            <person name="Priest M."/>
            <person name="Roberts A."/>
            <person name="Saif S."/>
            <person name="Shea T."/>
            <person name="Sisk P."/>
            <person name="Sykes S."/>
            <person name="Wortman J."/>
            <person name="Nusbaum C."/>
            <person name="Birren B."/>
        </authorList>
    </citation>
    <scope>NUCLEOTIDE SEQUENCE [LARGE SCALE GENOMIC DNA]</scope>
    <source>
        <strain evidence="1 2">VD154</strain>
    </source>
</reference>
<accession>A0A9W5KTK9</accession>
<dbReference type="InterPro" id="IPR047705">
    <property type="entry name" value="AimR-like"/>
</dbReference>
<dbReference type="RefSeq" id="WP_000757362.1">
    <property type="nucleotide sequence ID" value="NZ_JH791882.1"/>
</dbReference>
<proteinExistence type="predicted"/>
<dbReference type="NCBIfam" id="NF038310">
    <property type="entry name" value="lysogeny_AimR"/>
    <property type="match status" value="1"/>
</dbReference>
<sequence length="376" mass="43629">MKKVMDELLEKIESFGFTRRQFAIRIGASRETFRRGINAESEMDVELFFTAINFLYENPEDKRKITAKYFLACNHPAHLEVGLIYCQVQGEYSLMNALIEQNKENSSLSIFFTIYILFNKRNKNELRGQLLYEKIRETRFSSNPHVQVMANILYMLALADKPNNNAIIQYVDEVEANLKLIKKGRIKDYLRMFADERIAFMHLWRIELNECRKIAYRIIDSPIDIPMIKMTGVSCLAESFQVENPIKAEALLVQAGDMLKEIKVSQQSQKYIAVQTTLAHVRIYNNINIDKIDVSTLHPTERATFEYRFGNRELALSIFEELKEAGHTPFSRIAHSMCIQDIDGIKQALLEFELMGLSFYGQMYKMILNKEGVVLA</sequence>
<evidence type="ECO:0000313" key="2">
    <source>
        <dbReference type="Proteomes" id="UP000006967"/>
    </source>
</evidence>
<dbReference type="AlphaFoldDB" id="A0A9W5KTK9"/>
<name>A0A9W5KTK9_BACCE</name>
<evidence type="ECO:0000313" key="1">
    <source>
        <dbReference type="EMBL" id="EJR69214.1"/>
    </source>
</evidence>
<comment type="caution">
    <text evidence="1">The sequence shown here is derived from an EMBL/GenBank/DDBJ whole genome shotgun (WGS) entry which is preliminary data.</text>
</comment>
<dbReference type="EMBL" id="AHFG01000055">
    <property type="protein sequence ID" value="EJR69214.1"/>
    <property type="molecule type" value="Genomic_DNA"/>
</dbReference>
<gene>
    <name evidence="1" type="ORF">IK5_04709</name>
</gene>